<name>X1A860_9ZZZZ</name>
<protein>
    <submittedName>
        <fullName evidence="1">Uncharacterized protein</fullName>
    </submittedName>
</protein>
<reference evidence="1" key="1">
    <citation type="journal article" date="2014" name="Front. Microbiol.">
        <title>High frequency of phylogenetically diverse reductive dehalogenase-homologous genes in deep subseafloor sedimentary metagenomes.</title>
        <authorList>
            <person name="Kawai M."/>
            <person name="Futagami T."/>
            <person name="Toyoda A."/>
            <person name="Takaki Y."/>
            <person name="Nishi S."/>
            <person name="Hori S."/>
            <person name="Arai W."/>
            <person name="Tsubouchi T."/>
            <person name="Morono Y."/>
            <person name="Uchiyama I."/>
            <person name="Ito T."/>
            <person name="Fujiyama A."/>
            <person name="Inagaki F."/>
            <person name="Takami H."/>
        </authorList>
    </citation>
    <scope>NUCLEOTIDE SEQUENCE</scope>
    <source>
        <strain evidence="1">Expedition CK06-06</strain>
    </source>
</reference>
<gene>
    <name evidence="1" type="ORF">S01H4_25641</name>
</gene>
<organism evidence="1">
    <name type="scientific">marine sediment metagenome</name>
    <dbReference type="NCBI Taxonomy" id="412755"/>
    <lineage>
        <taxon>unclassified sequences</taxon>
        <taxon>metagenomes</taxon>
        <taxon>ecological metagenomes</taxon>
    </lineage>
</organism>
<accession>X1A860</accession>
<comment type="caution">
    <text evidence="1">The sequence shown here is derived from an EMBL/GenBank/DDBJ whole genome shotgun (WGS) entry which is preliminary data.</text>
</comment>
<dbReference type="AlphaFoldDB" id="X1A860"/>
<proteinExistence type="predicted"/>
<feature type="non-terminal residue" evidence="1">
    <location>
        <position position="1"/>
    </location>
</feature>
<dbReference type="EMBL" id="BART01012227">
    <property type="protein sequence ID" value="GAG78440.1"/>
    <property type="molecule type" value="Genomic_DNA"/>
</dbReference>
<evidence type="ECO:0000313" key="1">
    <source>
        <dbReference type="EMBL" id="GAG78440.1"/>
    </source>
</evidence>
<sequence length="40" mass="4235">VGDLLKAESGDIDHEDAVISGCVDINIIKTNTVADDYPAF</sequence>